<keyword evidence="1" id="KW-1133">Transmembrane helix</keyword>
<keyword evidence="3" id="KW-1185">Reference proteome</keyword>
<dbReference type="Proteomes" id="UP000648257">
    <property type="component" value="Unassembled WGS sequence"/>
</dbReference>
<proteinExistence type="predicted"/>
<dbReference type="InterPro" id="IPR032092">
    <property type="entry name" value="PilW"/>
</dbReference>
<evidence type="ECO:0000256" key="1">
    <source>
        <dbReference type="SAM" id="Phobius"/>
    </source>
</evidence>
<gene>
    <name evidence="2" type="ORF">H8K52_10415</name>
</gene>
<evidence type="ECO:0000313" key="3">
    <source>
        <dbReference type="Proteomes" id="UP000648257"/>
    </source>
</evidence>
<keyword evidence="1" id="KW-0472">Membrane</keyword>
<keyword evidence="1" id="KW-0812">Transmembrane</keyword>
<protein>
    <submittedName>
        <fullName evidence="2">PilW family protein</fullName>
    </submittedName>
</protein>
<feature type="transmembrane region" description="Helical" evidence="1">
    <location>
        <begin position="16"/>
        <end position="38"/>
    </location>
</feature>
<dbReference type="EMBL" id="JACOFW010000010">
    <property type="protein sequence ID" value="MBC3807757.1"/>
    <property type="molecule type" value="Genomic_DNA"/>
</dbReference>
<dbReference type="RefSeq" id="WP_186922841.1">
    <property type="nucleotide sequence ID" value="NZ_JACOFW010000010.1"/>
</dbReference>
<sequence length="341" mass="36685">MTSSIYRLDRMQGRTIVEIMIALTIGMVILVAISSLFIGNRQLFRANDDKTRLDEEGRLALNIMATQVRMAGYGTLLSSDEGVSSQDPASYMARMPVSHSSYTVPPVPGAPPQPNNAIRGCANGFADPAADINSIACAAGSTSDAFLVRRDVDQRSTQIATGGALNTDCLGAAVVLSPPIPPTGKERGGVGPYFRIENRFFVRVNPVTGNPELYCQGNGNTLTGASFANPAQPIAENVEMMKIRYGISSIVPAPLQVVDQFVTADFINAMPNTFAAGGVHPWDRVVSLRICIVMRTANDFVATRPQTYRNCDDQQVLAPDRRLRGVFSTTIAIRNRSVGAT</sequence>
<evidence type="ECO:0000313" key="2">
    <source>
        <dbReference type="EMBL" id="MBC3807757.1"/>
    </source>
</evidence>
<name>A0ABR6X494_9BURK</name>
<comment type="caution">
    <text evidence="2">The sequence shown here is derived from an EMBL/GenBank/DDBJ whole genome shotgun (WGS) entry which is preliminary data.</text>
</comment>
<organism evidence="2 3">
    <name type="scientific">Undibacterium seohonense</name>
    <dbReference type="NCBI Taxonomy" id="1344950"/>
    <lineage>
        <taxon>Bacteria</taxon>
        <taxon>Pseudomonadati</taxon>
        <taxon>Pseudomonadota</taxon>
        <taxon>Betaproteobacteria</taxon>
        <taxon>Burkholderiales</taxon>
        <taxon>Oxalobacteraceae</taxon>
        <taxon>Undibacterium</taxon>
    </lineage>
</organism>
<accession>A0ABR6X494</accession>
<dbReference type="Pfam" id="PF16074">
    <property type="entry name" value="PilW"/>
    <property type="match status" value="1"/>
</dbReference>
<reference evidence="2 3" key="1">
    <citation type="submission" date="2020-08" db="EMBL/GenBank/DDBJ databases">
        <title>Novel species isolated from subtropical streams in China.</title>
        <authorList>
            <person name="Lu H."/>
        </authorList>
    </citation>
    <scope>NUCLEOTIDE SEQUENCE [LARGE SCALE GENOMIC DNA]</scope>
    <source>
        <strain evidence="2 3">KACC 16656</strain>
    </source>
</reference>